<organism evidence="9 10">
    <name type="scientific">Tetrahymena thermophila (strain SB210)</name>
    <dbReference type="NCBI Taxonomy" id="312017"/>
    <lineage>
        <taxon>Eukaryota</taxon>
        <taxon>Sar</taxon>
        <taxon>Alveolata</taxon>
        <taxon>Ciliophora</taxon>
        <taxon>Intramacronucleata</taxon>
        <taxon>Oligohymenophorea</taxon>
        <taxon>Hymenostomatida</taxon>
        <taxon>Tetrahymenina</taxon>
        <taxon>Tetrahymenidae</taxon>
        <taxon>Tetrahymena</taxon>
    </lineage>
</organism>
<keyword evidence="5" id="KW-0732">Signal</keyword>
<dbReference type="EMBL" id="GG662657">
    <property type="protein sequence ID" value="EAR82096.4"/>
    <property type="molecule type" value="Genomic_DNA"/>
</dbReference>
<accession>Q229X4</accession>
<evidence type="ECO:0000256" key="4">
    <source>
        <dbReference type="ARBA" id="ARBA00022525"/>
    </source>
</evidence>
<dbReference type="GO" id="GO:0005576">
    <property type="term" value="C:extracellular region"/>
    <property type="evidence" value="ECO:0007669"/>
    <property type="project" value="UniProtKB-SubCell"/>
</dbReference>
<comment type="subcellular location">
    <subcellularLocation>
        <location evidence="1">Cell envelope</location>
    </subcellularLocation>
    <subcellularLocation>
        <location evidence="2">Cell outer membrane</location>
    </subcellularLocation>
    <subcellularLocation>
        <location evidence="3">Secreted</location>
    </subcellularLocation>
</comment>
<keyword evidence="4" id="KW-0964">Secreted</keyword>
<dbReference type="HOGENOM" id="CLU_229719_0_0_1"/>
<feature type="transmembrane region" description="Helical" evidence="8">
    <location>
        <begin position="12"/>
        <end position="38"/>
    </location>
</feature>
<evidence type="ECO:0000256" key="3">
    <source>
        <dbReference type="ARBA" id="ARBA00004613"/>
    </source>
</evidence>
<evidence type="ECO:0000256" key="6">
    <source>
        <dbReference type="ARBA" id="ARBA00023136"/>
    </source>
</evidence>
<keyword evidence="7" id="KW-0998">Cell outer membrane</keyword>
<keyword evidence="8" id="KW-1133">Transmembrane helix</keyword>
<keyword evidence="10" id="KW-1185">Reference proteome</keyword>
<evidence type="ECO:0000313" key="9">
    <source>
        <dbReference type="EMBL" id="EAR82096.4"/>
    </source>
</evidence>
<dbReference type="RefSeq" id="XP_001029759.4">
    <property type="nucleotide sequence ID" value="XM_001029759.4"/>
</dbReference>
<evidence type="ECO:0000256" key="1">
    <source>
        <dbReference type="ARBA" id="ARBA00004196"/>
    </source>
</evidence>
<evidence type="ECO:0000256" key="2">
    <source>
        <dbReference type="ARBA" id="ARBA00004442"/>
    </source>
</evidence>
<evidence type="ECO:0000256" key="8">
    <source>
        <dbReference type="SAM" id="Phobius"/>
    </source>
</evidence>
<evidence type="ECO:0000256" key="7">
    <source>
        <dbReference type="ARBA" id="ARBA00023237"/>
    </source>
</evidence>
<dbReference type="OrthoDB" id="296301at2759"/>
<dbReference type="Proteomes" id="UP000009168">
    <property type="component" value="Unassembled WGS sequence"/>
</dbReference>
<dbReference type="Pfam" id="PF02415">
    <property type="entry name" value="Chlam_PMP"/>
    <property type="match status" value="1"/>
</dbReference>
<dbReference type="InterPro" id="IPR011050">
    <property type="entry name" value="Pectin_lyase_fold/virulence"/>
</dbReference>
<dbReference type="GeneID" id="7826683"/>
<dbReference type="PANTHER" id="PTHR11319:SF35">
    <property type="entry name" value="OUTER MEMBRANE PROTEIN PMPC-RELATED"/>
    <property type="match status" value="1"/>
</dbReference>
<gene>
    <name evidence="9" type="ORF">TTHERM_01312370</name>
</gene>
<evidence type="ECO:0000313" key="10">
    <source>
        <dbReference type="Proteomes" id="UP000009168"/>
    </source>
</evidence>
<dbReference type="InterPro" id="IPR003368">
    <property type="entry name" value="POMP_repeat"/>
</dbReference>
<evidence type="ECO:0000256" key="5">
    <source>
        <dbReference type="ARBA" id="ARBA00022729"/>
    </source>
</evidence>
<dbReference type="PANTHER" id="PTHR11319">
    <property type="entry name" value="G PROTEIN-COUPLED RECEPTOR-RELATED"/>
    <property type="match status" value="1"/>
</dbReference>
<dbReference type="KEGG" id="tet:TTHERM_01312370"/>
<protein>
    <submittedName>
        <fullName evidence="9">Transmembrane protein, putative</fullName>
    </submittedName>
</protein>
<dbReference type="SUPFAM" id="SSF51126">
    <property type="entry name" value="Pectin lyase-like"/>
    <property type="match status" value="1"/>
</dbReference>
<reference evidence="10" key="1">
    <citation type="journal article" date="2006" name="PLoS Biol.">
        <title>Macronuclear genome sequence of the ciliate Tetrahymena thermophila, a model eukaryote.</title>
        <authorList>
            <person name="Eisen J.A."/>
            <person name="Coyne R.S."/>
            <person name="Wu M."/>
            <person name="Wu D."/>
            <person name="Thiagarajan M."/>
            <person name="Wortman J.R."/>
            <person name="Badger J.H."/>
            <person name="Ren Q."/>
            <person name="Amedeo P."/>
            <person name="Jones K.M."/>
            <person name="Tallon L.J."/>
            <person name="Delcher A.L."/>
            <person name="Salzberg S.L."/>
            <person name="Silva J.C."/>
            <person name="Haas B.J."/>
            <person name="Majoros W.H."/>
            <person name="Farzad M."/>
            <person name="Carlton J.M."/>
            <person name="Smith R.K. Jr."/>
            <person name="Garg J."/>
            <person name="Pearlman R.E."/>
            <person name="Karrer K.M."/>
            <person name="Sun L."/>
            <person name="Manning G."/>
            <person name="Elde N.C."/>
            <person name="Turkewitz A.P."/>
            <person name="Asai D.J."/>
            <person name="Wilkes D.E."/>
            <person name="Wang Y."/>
            <person name="Cai H."/>
            <person name="Collins K."/>
            <person name="Stewart B.A."/>
            <person name="Lee S.R."/>
            <person name="Wilamowska K."/>
            <person name="Weinberg Z."/>
            <person name="Ruzzo W.L."/>
            <person name="Wloga D."/>
            <person name="Gaertig J."/>
            <person name="Frankel J."/>
            <person name="Tsao C.-C."/>
            <person name="Gorovsky M.A."/>
            <person name="Keeling P.J."/>
            <person name="Waller R.F."/>
            <person name="Patron N.J."/>
            <person name="Cherry J.M."/>
            <person name="Stover N.A."/>
            <person name="Krieger C.J."/>
            <person name="del Toro C."/>
            <person name="Ryder H.F."/>
            <person name="Williamson S.C."/>
            <person name="Barbeau R.A."/>
            <person name="Hamilton E.P."/>
            <person name="Orias E."/>
        </authorList>
    </citation>
    <scope>NUCLEOTIDE SEQUENCE [LARGE SCALE GENOMIC DNA]</scope>
    <source>
        <strain evidence="10">SB210</strain>
    </source>
</reference>
<keyword evidence="6 8" id="KW-0472">Membrane</keyword>
<sequence>MVKNTLEKKSAMDIVQLMLLNMIQLTFVKVIMSLFVYLKIEKAVQKFKKVITQQLYYIQEMSVQVRMNLHLILIHRKVKQIKMYLYYLYAIIQKVDNLESVDKKHPVIQWGITSLGFCVFQNQFYLHKVYCNESLCQIKNSQDQYACLSYLNSDIVGKTIDNQCIYQGQYFPKETLISCKGQYCIFEEGQYKSCLKTDGTNNPYIYGVSQEGLCLIQIRKKKYPFILQLNTCLSQQCFNVNSCVNLSQQYPAKLNDNTCAQLNSQNSIQCYTQLPACLSSNSTCLQVSSSNSNSVGLRTNGMCAVANQYYNDLQSCSQGYCIKQSSGTKGCFLFDGSDSAIGIDNNGNCADSNTIASSCFNSQNICKDIQTAKCTRINSNSVFNNICILNGSCYIMSKQQYVGRDIQYQCLQNKQTSANTLLNCCDDIQSVCKTSDLKVCIIYAQDSTYLGYISRTGICAQLGVKTSTSGFESITNLNINYCQDDSYTIQPIIPLYAGRDQLYSRCLKADQTQYQKVELCAKDYCIANNSCKLIGFDGVLIAKLSNSQCAQAQQSDSVQCAFKNYNCCLQNSTCNLLSSSNQNFSGVDINGNCLSRSQSVLSSNLFKCADYHCKYSTGQGQQACYLLNGTAGLVGSDSSQNCLDYNIKQATQCAQLSVACLDSNTQTCQQTVNYGQVGNGCSLNGFCKTISLQLYVGRDTNNQCLTVNQTAQSGTVDKCLNDPQNICLTNDKKQCILYPQSSQYLGFIQSTGICAQQGQKTSTQALQTIVNLNKGYCQDNQFIIQQLLPPNVGRDTVNQLCLQETTESSQIELCAQGYCVANNKCQPIGFDKKLIAKLSNQQCGLDQTFTAIECAYQSLDGQDNSGNCLQRGYFTPSLRKCQQDHCKKINLQQQTACVYLDGSPNQIGITADGLCLDINKNPAIRCTVQFNYICYDKDSQTCINLNQSTRNNYCQLQGICYQMNLNQYIGRDTYLNCLTSGQTPNTGFIQNCLDDPQNICQKSDKLQCIYYTNQQWKNITNLDNNYCQDNSFVIKKIQSPYVGREVQYQRCLKADTPPNQQVDICSKGNQCKQIGFDGKLISKLENGKCDIDQQYRAIECAYETLDTCLYNGQCYWLTEQYTFASGVDQYGNCLGRGTFSLDFKKCQSNHCFKILPNFSQSQDGKGCFLLDGSEGQAGINSTGQCLAINTSPAQRCTNKINSICYDPASQKCQTTINYGSIGNGCIFNGQCYQFSIQLYIGRDIQLQCLVNNQITSQVDVCFNDTNNVCLSKNYSQQLCTLYIQSQKYLGYISENKMCAIQDNIAYQQGQLANLINLKSNFCQDADGYIRALSSSQYVGVSNQNYKCLTVNQTSTSNIIQCYIGFCMNVNYCQAYDDTYIGKASNQTCLKVKQPQSIECAVNYCIEPNTQSCQLINDNDPNFAGVQGNYKCAVIGQYYSQILQCSSKYCLDYQVPGDPTTQSGCFLWDASIKRIGVDKNGYCLYQDQPNAIKCMPGQFCLNTSFGNSCQSLLLQLDQDRFAREKETGKCLPYFDPKYDGGDIETCVDGSCFYTDQISKKNFCLSQGIYALGDFIVGIDTLGQCLIKNQITTVQIKSCLGLTYCALDIGGGNYKCQKLQLSDPQYPNLAYQAKNINQTCQGLNKENSIGCIDGLYCINQQTNNKCEVMDSSDPNKIGRNFFNQQCLPQGAYVAIICQNEYCISSGACLPLSDKNPGQENLTQLCLKEQSQGQNGASNCYKNGYCLLTDPVTNKSSCYKLDFSNPNTIGIQKDTQLCLQMGQPQAIMCAIEKYCLDQTTNTCQLIDTTKGMCIDKNGFCVQNGSCYNCELNQCLSQSIKNTCQDLLSPSIIYCKDIKGYCQYLDSGLCDICPDNYCLINKICLTQKNLLKLINNGQCFEQIKKLKICVIQSLNIPNQVGNMNYMNNQSFCQDISINNNKCLSCPMYFINPGDQKCYSLEQKLEHSPDPQQVYFQMQLIYVKQDCYDQNYCLVDQSLKCPLGCYSCNSLSFCTQCIEGYFLYQESKTKSVCIKCFNQQPPYQDLNLSPYYKQTPTYQCLDCSSEYSLWQQNQSQYKTCQNYILQLDQNLQVVFSKYQSMNFLVQSTSGSYSIVQYQSMLCPEGCFQCIQESNSKATCIKCQVQYVQNGGICEKCPDNCNTCQYAVIINGIAVFKSQINLNQMNGFSFVKICLECKPKYLISYDLLSCVQCSQNCDKCQYENQDEVLNNNIDQLTALSYYQFLTKNYIKKCMQCPQGYFVSFDGQSCEQQALNCDYNTFKIVQQGTQTYDLTENIWSFVDGSQKNIGISKICKSCSYGYILASDESNCEYGCQLQSQQFMCNNCFTTQSLKVQCQFCSNGQILNQALVPPRCQDDLCKNNIFGCSECYKYLDLSLNLNNQVYQCTKCQDELSIPSIYGCIKCPQGCSRCYEGTNTFNFTSQLIYKRKPITVQDRLDYKIAETCVNKSNVSQNPLYIYDAQCLSCKKTLDKSSLLQNYSITYDKSRRKCYLCQKSEQGCYYKKQKIIYAQCLSLNSRLGNGSQKEPINFNRLNEVNLNQFIINELDFDQAVIFYNELQVKELEVLLIFVDNICQDLKPQNFTITLKEKFRTLSAILNITTLYSNFTVDFQQQGVFNIQGFDKIFIQNVIFQQQKSDNKFGIMSNNVTNYNFMQQQDSKLNITNQTSYFEQIQVLDNIVTIDSYFLLDFQTDKNSNTTLNGIIIKRNQFYSELTSIIIQLEKQNTIQVNNISLADNQEFLFLQTENIFNVTISQINLQQTDQQFLTPQICYLKQTIQQINIKDIVQQGIKVSKVLFILENNIIQQQIAPLEIVITNVISNQITLVFKDNKEDLSIFSIISKLISNIQIQNVQFSGFQADILNKKSILGKVSQGFYFNAPTLAVDLYNSSFNEMDVQSQFGWINGQILSINIRYCNFTNQQSYLNIQTSRKGGFFNVLSKVLHISKSKFINVNAQIGGAVYWTAQNKGSFSSIESEYLSNIAFSSDDLETQGGAIFINGRQSQGFDGYIFKSNFSNNIAFNQGGAIQIQPSVFFKTAITIKMSHFINNFSIYRGSSINIQNQSNSKSYIILSSLVITSQTKYFIEVIEILQNIIRKQVWLQIYSVDSSLINIQKAHDVEIINSTFQLSTDTSYDFQNSENLKIIFQKILIIQEAINFYDVQNIYQDSYFLSNMITVTGIEHFYIYDTLIQNNRNILDNMHNQRQDIQSAVFYNSQNSQIYKLNVANNICQYCVFGTIQIAGSKLEILNSTFNNNIAYNGPGLYLEQTQQYFANSINVQQVFLDTLIIINSTFINNQANLNGGAIYLKQSSMFIYETIFEQNKASQYGGAIFLENTQKNILINLINLSNCTFTQNQASYGGALGSTTGQRVNRFSNNTYQNNKASQYGDNIQTSPTKFSASVNGKRSSDSNILQIQNHFGGYIKEDIILRLCSDQNQEILNIPKQSFLQITILEGNGYLNSNKILSSNGEFNLTQQIKVYGNFNQQLKLQITSDLIQIPIFNSSQYIIGYSNYSLIIVIDMAQNCLIGQTPKKFQQKYDQCQDCKDTKYSFSITNQCQSCPDLSVKCYRDKIFLPSNLWRVNQQSIVLYPCKNCVGDIEISQIIQTGQLSRQLSLKHDDMNYYCKQGYVGALCEDCDRSGEYWGEAYYMKLDQKYAVTQNLQKSFIL</sequence>
<name>Q229X4_TETTS</name>
<proteinExistence type="predicted"/>
<dbReference type="InParanoid" id="Q229X4"/>
<keyword evidence="8 9" id="KW-0812">Transmembrane</keyword>